<sequence length="196" mass="22781">MTGTYDWNPMPHKVDIKCPVCGEHSEFEFAEVVKIALKKDVPFFDQSDLFEYYLFEDSCGHKWHGAVYYANLHGGSTGAIGDLPEGYSPENWNHSRYLMRSHGLDLGAFSCGHCQTRKPYILQWPLDAFYSIAYKGELLWAFNRESAVELRDYIASSERQIEKFKWSRFLLHIPTLFKKQNARENIVKQIDRVLAC</sequence>
<organism evidence="1 2">
    <name type="scientific">Undibacterium seohonense</name>
    <dbReference type="NCBI Taxonomy" id="1344950"/>
    <lineage>
        <taxon>Bacteria</taxon>
        <taxon>Pseudomonadati</taxon>
        <taxon>Pseudomonadota</taxon>
        <taxon>Betaproteobacteria</taxon>
        <taxon>Burkholderiales</taxon>
        <taxon>Oxalobacteraceae</taxon>
        <taxon>Undibacterium</taxon>
    </lineage>
</organism>
<gene>
    <name evidence="1" type="ORF">H8K52_09935</name>
</gene>
<dbReference type="EMBL" id="JACOFW010000009">
    <property type="protein sequence ID" value="MBC3807662.1"/>
    <property type="molecule type" value="Genomic_DNA"/>
</dbReference>
<dbReference type="Proteomes" id="UP000648257">
    <property type="component" value="Unassembled WGS sequence"/>
</dbReference>
<keyword evidence="2" id="KW-1185">Reference proteome</keyword>
<proteinExistence type="predicted"/>
<dbReference type="RefSeq" id="WP_186922749.1">
    <property type="nucleotide sequence ID" value="NZ_JACOFW010000009.1"/>
</dbReference>
<evidence type="ECO:0000313" key="2">
    <source>
        <dbReference type="Proteomes" id="UP000648257"/>
    </source>
</evidence>
<comment type="caution">
    <text evidence="1">The sequence shown here is derived from an EMBL/GenBank/DDBJ whole genome shotgun (WGS) entry which is preliminary data.</text>
</comment>
<protein>
    <submittedName>
        <fullName evidence="1">Uncharacterized protein</fullName>
    </submittedName>
</protein>
<evidence type="ECO:0000313" key="1">
    <source>
        <dbReference type="EMBL" id="MBC3807662.1"/>
    </source>
</evidence>
<name>A0ABR6X414_9BURK</name>
<reference evidence="1 2" key="1">
    <citation type="submission" date="2020-08" db="EMBL/GenBank/DDBJ databases">
        <title>Novel species isolated from subtropical streams in China.</title>
        <authorList>
            <person name="Lu H."/>
        </authorList>
    </citation>
    <scope>NUCLEOTIDE SEQUENCE [LARGE SCALE GENOMIC DNA]</scope>
    <source>
        <strain evidence="1 2">KACC 16656</strain>
    </source>
</reference>
<accession>A0ABR6X414</accession>